<dbReference type="OrthoDB" id="5118809at2"/>
<dbReference type="InterPro" id="IPR036953">
    <property type="entry name" value="GreA/GreB_C_sf"/>
</dbReference>
<dbReference type="AlphaFoldDB" id="A0A7X1NPV0"/>
<dbReference type="GO" id="GO:0032784">
    <property type="term" value="P:regulation of DNA-templated transcription elongation"/>
    <property type="evidence" value="ECO:0007669"/>
    <property type="project" value="InterPro"/>
</dbReference>
<dbReference type="Pfam" id="PF01272">
    <property type="entry name" value="GreA_GreB"/>
    <property type="match status" value="1"/>
</dbReference>
<accession>A0A7X1NPV0</accession>
<keyword evidence="3" id="KW-1185">Reference proteome</keyword>
<dbReference type="RefSeq" id="WP_152814295.1">
    <property type="nucleotide sequence ID" value="NZ_VJXX01000002.1"/>
</dbReference>
<proteinExistence type="predicted"/>
<dbReference type="Gene3D" id="3.10.50.30">
    <property type="entry name" value="Transcription elongation factor, GreA/GreB, C-terminal domain"/>
    <property type="match status" value="1"/>
</dbReference>
<dbReference type="SUPFAM" id="SSF54534">
    <property type="entry name" value="FKBP-like"/>
    <property type="match status" value="1"/>
</dbReference>
<dbReference type="GO" id="GO:0003677">
    <property type="term" value="F:DNA binding"/>
    <property type="evidence" value="ECO:0007669"/>
    <property type="project" value="InterPro"/>
</dbReference>
<organism evidence="2 3">
    <name type="scientific">Arthrobacter bussei</name>
    <dbReference type="NCBI Taxonomy" id="2594179"/>
    <lineage>
        <taxon>Bacteria</taxon>
        <taxon>Bacillati</taxon>
        <taxon>Actinomycetota</taxon>
        <taxon>Actinomycetes</taxon>
        <taxon>Micrococcales</taxon>
        <taxon>Micrococcaceae</taxon>
        <taxon>Arthrobacter</taxon>
    </lineage>
</organism>
<evidence type="ECO:0000313" key="3">
    <source>
        <dbReference type="Proteomes" id="UP000326464"/>
    </source>
</evidence>
<evidence type="ECO:0000313" key="2">
    <source>
        <dbReference type="EMBL" id="MPY10725.1"/>
    </source>
</evidence>
<keyword evidence="2" id="KW-0251">Elongation factor</keyword>
<evidence type="ECO:0000259" key="1">
    <source>
        <dbReference type="Pfam" id="PF01272"/>
    </source>
</evidence>
<gene>
    <name evidence="2" type="ORF">FNH21_08330</name>
</gene>
<dbReference type="GO" id="GO:0003746">
    <property type="term" value="F:translation elongation factor activity"/>
    <property type="evidence" value="ECO:0007669"/>
    <property type="project" value="UniProtKB-KW"/>
</dbReference>
<dbReference type="EMBL" id="VJXX01000002">
    <property type="protein sequence ID" value="MPY10725.1"/>
    <property type="molecule type" value="Genomic_DNA"/>
</dbReference>
<keyword evidence="2" id="KW-0648">Protein biosynthesis</keyword>
<feature type="domain" description="Transcription elongation factor GreA/GreB C-terminal" evidence="1">
    <location>
        <begin position="64"/>
        <end position="137"/>
    </location>
</feature>
<dbReference type="InterPro" id="IPR001437">
    <property type="entry name" value="Tscrpt_elong_fac_GreA/B_C"/>
</dbReference>
<comment type="caution">
    <text evidence="2">The sequence shown here is derived from an EMBL/GenBank/DDBJ whole genome shotgun (WGS) entry which is preliminary data.</text>
</comment>
<sequence length="157" mass="17291">MLYPVENVTWLTPDAHARLQQELNRLLDTRGTQQEVVEREATESRIRQLLATLKNVRLHEPADDGVVEPGMIVEACIDGHPETFLMGSREIFANEDLQVFSERSPLGVAIHGLKTGEASSYRAPTGRDITVSIISAKPYPGTGQLPTIRTETTRAAG</sequence>
<protein>
    <submittedName>
        <fullName evidence="2">Transcription elongation factor GreA</fullName>
    </submittedName>
</protein>
<dbReference type="Proteomes" id="UP000326464">
    <property type="component" value="Unassembled WGS sequence"/>
</dbReference>
<reference evidence="3" key="1">
    <citation type="submission" date="2019-07" db="EMBL/GenBank/DDBJ databases">
        <title>Arthrobacter KR32 sp. nov., isolated from mountain cheese made of cows milk.</title>
        <authorList>
            <person name="Flegler A."/>
        </authorList>
    </citation>
    <scope>NUCLEOTIDE SEQUENCE [LARGE SCALE GENOMIC DNA]</scope>
    <source>
        <strain evidence="3">KR32</strain>
    </source>
</reference>
<name>A0A7X1NPV0_9MICC</name>